<sequence>MEIDAEPSLDKVRIETIDHSETSMSIADDEDMEERVRRCADRINIFLKTREVEEAEKDKIKEVLRTHQEVNDACLAFLCHENEMMRRELEAAREKIVRLPDHGHDCKEGYQTPLKWQELKHIHIGEKWMKLPIDSAGLSDATLKAKQALQQAELELLKSAERLSKYKEPWTPPVHCKYFTTSRKANMNDHVAAEKDKEEVKESFRKCSELLLDSEYIA</sequence>
<dbReference type="Proteomes" id="UP000011087">
    <property type="component" value="Unassembled WGS sequence"/>
</dbReference>
<reference evidence="3" key="2">
    <citation type="submission" date="2012-11" db="EMBL/GenBank/DDBJ databases">
        <authorList>
            <person name="Kuo A."/>
            <person name="Curtis B.A."/>
            <person name="Tanifuji G."/>
            <person name="Burki F."/>
            <person name="Gruber A."/>
            <person name="Irimia M."/>
            <person name="Maruyama S."/>
            <person name="Arias M.C."/>
            <person name="Ball S.G."/>
            <person name="Gile G.H."/>
            <person name="Hirakawa Y."/>
            <person name="Hopkins J.F."/>
            <person name="Rensing S.A."/>
            <person name="Schmutz J."/>
            <person name="Symeonidi A."/>
            <person name="Elias M."/>
            <person name="Eveleigh R.J."/>
            <person name="Herman E.K."/>
            <person name="Klute M.J."/>
            <person name="Nakayama T."/>
            <person name="Obornik M."/>
            <person name="Reyes-Prieto A."/>
            <person name="Armbrust E.V."/>
            <person name="Aves S.J."/>
            <person name="Beiko R.G."/>
            <person name="Coutinho P."/>
            <person name="Dacks J.B."/>
            <person name="Durnford D.G."/>
            <person name="Fast N.M."/>
            <person name="Green B.R."/>
            <person name="Grisdale C."/>
            <person name="Hempe F."/>
            <person name="Henrissat B."/>
            <person name="Hoppner M.P."/>
            <person name="Ishida K.-I."/>
            <person name="Kim E."/>
            <person name="Koreny L."/>
            <person name="Kroth P.G."/>
            <person name="Liu Y."/>
            <person name="Malik S.-B."/>
            <person name="Maier U.G."/>
            <person name="McRose D."/>
            <person name="Mock T."/>
            <person name="Neilson J.A."/>
            <person name="Onodera N.T."/>
            <person name="Poole A.M."/>
            <person name="Pritham E.J."/>
            <person name="Richards T.A."/>
            <person name="Rocap G."/>
            <person name="Roy S.W."/>
            <person name="Sarai C."/>
            <person name="Schaack S."/>
            <person name="Shirato S."/>
            <person name="Slamovits C.H."/>
            <person name="Spencer D.F."/>
            <person name="Suzuki S."/>
            <person name="Worden A.Z."/>
            <person name="Zauner S."/>
            <person name="Barry K."/>
            <person name="Bell C."/>
            <person name="Bharti A.K."/>
            <person name="Crow J.A."/>
            <person name="Grimwood J."/>
            <person name="Kramer R."/>
            <person name="Lindquist E."/>
            <person name="Lucas S."/>
            <person name="Salamov A."/>
            <person name="McFadden G.I."/>
            <person name="Lane C.E."/>
            <person name="Keeling P.J."/>
            <person name="Gray M.W."/>
            <person name="Grigoriev I.V."/>
            <person name="Archibald J.M."/>
        </authorList>
    </citation>
    <scope>NUCLEOTIDE SEQUENCE</scope>
    <source>
        <strain evidence="3">CCMP2712</strain>
    </source>
</reference>
<dbReference type="EnsemblProtists" id="EKX55028">
    <property type="protein sequence ID" value="EKX55028"/>
    <property type="gene ID" value="GUITHDRAFT_149932"/>
</dbReference>
<dbReference type="GeneID" id="17311526"/>
<dbReference type="HOGENOM" id="CLU_1268993_0_0_1"/>
<organism evidence="1">
    <name type="scientific">Guillardia theta (strain CCMP2712)</name>
    <name type="common">Cryptophyte</name>
    <dbReference type="NCBI Taxonomy" id="905079"/>
    <lineage>
        <taxon>Eukaryota</taxon>
        <taxon>Cryptophyceae</taxon>
        <taxon>Pyrenomonadales</taxon>
        <taxon>Geminigeraceae</taxon>
        <taxon>Guillardia</taxon>
    </lineage>
</organism>
<dbReference type="PaxDb" id="55529-EKX55028"/>
<dbReference type="RefSeq" id="XP_005842008.1">
    <property type="nucleotide sequence ID" value="XM_005841951.1"/>
</dbReference>
<evidence type="ECO:0000313" key="1">
    <source>
        <dbReference type="EMBL" id="EKX55028.1"/>
    </source>
</evidence>
<protein>
    <submittedName>
        <fullName evidence="1 2">Uncharacterized protein</fullName>
    </submittedName>
</protein>
<reference evidence="2" key="3">
    <citation type="submission" date="2015-06" db="UniProtKB">
        <authorList>
            <consortium name="EnsemblProtists"/>
        </authorList>
    </citation>
    <scope>IDENTIFICATION</scope>
</reference>
<dbReference type="AlphaFoldDB" id="L1K3T6"/>
<gene>
    <name evidence="1" type="ORF">GUITHDRAFT_149932</name>
</gene>
<name>L1K3T6_GUITC</name>
<dbReference type="EMBL" id="JH992966">
    <property type="protein sequence ID" value="EKX55028.1"/>
    <property type="molecule type" value="Genomic_DNA"/>
</dbReference>
<dbReference type="KEGG" id="gtt:GUITHDRAFT_149932"/>
<proteinExistence type="predicted"/>
<reference evidence="1 3" key="1">
    <citation type="journal article" date="2012" name="Nature">
        <title>Algal genomes reveal evolutionary mosaicism and the fate of nucleomorphs.</title>
        <authorList>
            <consortium name="DOE Joint Genome Institute"/>
            <person name="Curtis B.A."/>
            <person name="Tanifuji G."/>
            <person name="Burki F."/>
            <person name="Gruber A."/>
            <person name="Irimia M."/>
            <person name="Maruyama S."/>
            <person name="Arias M.C."/>
            <person name="Ball S.G."/>
            <person name="Gile G.H."/>
            <person name="Hirakawa Y."/>
            <person name="Hopkins J.F."/>
            <person name="Kuo A."/>
            <person name="Rensing S.A."/>
            <person name="Schmutz J."/>
            <person name="Symeonidi A."/>
            <person name="Elias M."/>
            <person name="Eveleigh R.J."/>
            <person name="Herman E.K."/>
            <person name="Klute M.J."/>
            <person name="Nakayama T."/>
            <person name="Obornik M."/>
            <person name="Reyes-Prieto A."/>
            <person name="Armbrust E.V."/>
            <person name="Aves S.J."/>
            <person name="Beiko R.G."/>
            <person name="Coutinho P."/>
            <person name="Dacks J.B."/>
            <person name="Durnford D.G."/>
            <person name="Fast N.M."/>
            <person name="Green B.R."/>
            <person name="Grisdale C.J."/>
            <person name="Hempel F."/>
            <person name="Henrissat B."/>
            <person name="Hoppner M.P."/>
            <person name="Ishida K."/>
            <person name="Kim E."/>
            <person name="Koreny L."/>
            <person name="Kroth P.G."/>
            <person name="Liu Y."/>
            <person name="Malik S.B."/>
            <person name="Maier U.G."/>
            <person name="McRose D."/>
            <person name="Mock T."/>
            <person name="Neilson J.A."/>
            <person name="Onodera N.T."/>
            <person name="Poole A.M."/>
            <person name="Pritham E.J."/>
            <person name="Richards T.A."/>
            <person name="Rocap G."/>
            <person name="Roy S.W."/>
            <person name="Sarai C."/>
            <person name="Schaack S."/>
            <person name="Shirato S."/>
            <person name="Slamovits C.H."/>
            <person name="Spencer D.F."/>
            <person name="Suzuki S."/>
            <person name="Worden A.Z."/>
            <person name="Zauner S."/>
            <person name="Barry K."/>
            <person name="Bell C."/>
            <person name="Bharti A.K."/>
            <person name="Crow J.A."/>
            <person name="Grimwood J."/>
            <person name="Kramer R."/>
            <person name="Lindquist E."/>
            <person name="Lucas S."/>
            <person name="Salamov A."/>
            <person name="McFadden G.I."/>
            <person name="Lane C.E."/>
            <person name="Keeling P.J."/>
            <person name="Gray M.W."/>
            <person name="Grigoriev I.V."/>
            <person name="Archibald J.M."/>
        </authorList>
    </citation>
    <scope>NUCLEOTIDE SEQUENCE</scope>
    <source>
        <strain evidence="1 3">CCMP2712</strain>
    </source>
</reference>
<evidence type="ECO:0000313" key="2">
    <source>
        <dbReference type="EnsemblProtists" id="EKX55028"/>
    </source>
</evidence>
<keyword evidence="3" id="KW-1185">Reference proteome</keyword>
<evidence type="ECO:0000313" key="3">
    <source>
        <dbReference type="Proteomes" id="UP000011087"/>
    </source>
</evidence>
<accession>L1K3T6</accession>